<sequence length="282" mass="31687">MPNVHVALVTLLALSTIPEDYNRQHIEFNYSYSKPPPVADTLVITSIPPRPALGPDDDPNGHSEWLVHGVTTKAKVPIPKTAFRTPSYSIQSASDMGDRGLFATRDIPACQNVNLEFSKSSFSFQFTVEVDIKAGEELFYMYCSNDFSHSERQSELTSYGFTCHCPACEYATPETDILRKQYKGLAQTYLLTLNWVAKGDPKPKESTIEPVMRLYKGMRKEGLTYVPQYRGVVMMLGKFYEGIGKEDKAKPLKEEYERLKKADERMAKWKAKGGSCIVGKSG</sequence>
<evidence type="ECO:0000313" key="1">
    <source>
        <dbReference type="EMBL" id="KAF8886424.1"/>
    </source>
</evidence>
<reference evidence="1" key="1">
    <citation type="submission" date="2020-11" db="EMBL/GenBank/DDBJ databases">
        <authorList>
            <consortium name="DOE Joint Genome Institute"/>
            <person name="Ahrendt S."/>
            <person name="Riley R."/>
            <person name="Andreopoulos W."/>
            <person name="LaButti K."/>
            <person name="Pangilinan J."/>
            <person name="Ruiz-duenas F.J."/>
            <person name="Barrasa J.M."/>
            <person name="Sanchez-Garcia M."/>
            <person name="Camarero S."/>
            <person name="Miyauchi S."/>
            <person name="Serrano A."/>
            <person name="Linde D."/>
            <person name="Babiker R."/>
            <person name="Drula E."/>
            <person name="Ayuso-Fernandez I."/>
            <person name="Pacheco R."/>
            <person name="Padilla G."/>
            <person name="Ferreira P."/>
            <person name="Barriuso J."/>
            <person name="Kellner H."/>
            <person name="Castanera R."/>
            <person name="Alfaro M."/>
            <person name="Ramirez L."/>
            <person name="Pisabarro A.G."/>
            <person name="Kuo A."/>
            <person name="Tritt A."/>
            <person name="Lipzen A."/>
            <person name="He G."/>
            <person name="Yan M."/>
            <person name="Ng V."/>
            <person name="Cullen D."/>
            <person name="Martin F."/>
            <person name="Rosso M.-N."/>
            <person name="Henrissat B."/>
            <person name="Hibbett D."/>
            <person name="Martinez A.T."/>
            <person name="Grigoriev I.V."/>
        </authorList>
    </citation>
    <scope>NUCLEOTIDE SEQUENCE</scope>
    <source>
        <strain evidence="1">AH 44721</strain>
    </source>
</reference>
<dbReference type="AlphaFoldDB" id="A0A9P5TIY5"/>
<dbReference type="SUPFAM" id="SSF82199">
    <property type="entry name" value="SET domain"/>
    <property type="match status" value="1"/>
</dbReference>
<protein>
    <recommendedName>
        <fullName evidence="3">SET domain-containing protein</fullName>
    </recommendedName>
</protein>
<name>A0A9P5TIY5_GYMJU</name>
<organism evidence="1 2">
    <name type="scientific">Gymnopilus junonius</name>
    <name type="common">Spectacular rustgill mushroom</name>
    <name type="synonym">Gymnopilus spectabilis subsp. junonius</name>
    <dbReference type="NCBI Taxonomy" id="109634"/>
    <lineage>
        <taxon>Eukaryota</taxon>
        <taxon>Fungi</taxon>
        <taxon>Dikarya</taxon>
        <taxon>Basidiomycota</taxon>
        <taxon>Agaricomycotina</taxon>
        <taxon>Agaricomycetes</taxon>
        <taxon>Agaricomycetidae</taxon>
        <taxon>Agaricales</taxon>
        <taxon>Agaricineae</taxon>
        <taxon>Hymenogastraceae</taxon>
        <taxon>Gymnopilus</taxon>
    </lineage>
</organism>
<proteinExistence type="predicted"/>
<keyword evidence="2" id="KW-1185">Reference proteome</keyword>
<comment type="caution">
    <text evidence="1">The sequence shown here is derived from an EMBL/GenBank/DDBJ whole genome shotgun (WGS) entry which is preliminary data.</text>
</comment>
<dbReference type="Proteomes" id="UP000724874">
    <property type="component" value="Unassembled WGS sequence"/>
</dbReference>
<dbReference type="OrthoDB" id="5945798at2759"/>
<evidence type="ECO:0000313" key="2">
    <source>
        <dbReference type="Proteomes" id="UP000724874"/>
    </source>
</evidence>
<dbReference type="InterPro" id="IPR046341">
    <property type="entry name" value="SET_dom_sf"/>
</dbReference>
<gene>
    <name evidence="1" type="ORF">CPB84DRAFT_1787553</name>
</gene>
<dbReference type="Gene3D" id="2.170.270.10">
    <property type="entry name" value="SET domain"/>
    <property type="match status" value="1"/>
</dbReference>
<dbReference type="EMBL" id="JADNYJ010000096">
    <property type="protein sequence ID" value="KAF8886424.1"/>
    <property type="molecule type" value="Genomic_DNA"/>
</dbReference>
<evidence type="ECO:0008006" key="3">
    <source>
        <dbReference type="Google" id="ProtNLM"/>
    </source>
</evidence>
<accession>A0A9P5TIY5</accession>